<feature type="transmembrane region" description="Helical" evidence="9">
    <location>
        <begin position="169"/>
        <end position="193"/>
    </location>
</feature>
<protein>
    <recommendedName>
        <fullName evidence="12">Polyprenol-phosphate-mannose-dependent alpha-(1-2)-phosphatidylinositol mannoside mannosyltransferase</fullName>
    </recommendedName>
</protein>
<evidence type="ECO:0000313" key="10">
    <source>
        <dbReference type="EMBL" id="QDU64385.1"/>
    </source>
</evidence>
<feature type="region of interest" description="Disordered" evidence="8">
    <location>
        <begin position="476"/>
        <end position="495"/>
    </location>
</feature>
<dbReference type="GO" id="GO:0005886">
    <property type="term" value="C:plasma membrane"/>
    <property type="evidence" value="ECO:0007669"/>
    <property type="project" value="UniProtKB-SubCell"/>
</dbReference>
<feature type="transmembrane region" description="Helical" evidence="9">
    <location>
        <begin position="319"/>
        <end position="336"/>
    </location>
</feature>
<feature type="transmembrane region" description="Helical" evidence="9">
    <location>
        <begin position="98"/>
        <end position="116"/>
    </location>
</feature>
<evidence type="ECO:0000256" key="9">
    <source>
        <dbReference type="SAM" id="Phobius"/>
    </source>
</evidence>
<keyword evidence="3" id="KW-0808">Transferase</keyword>
<dbReference type="AlphaFoldDB" id="A0A518BBL9"/>
<feature type="transmembrane region" description="Helical" evidence="9">
    <location>
        <begin position="370"/>
        <end position="387"/>
    </location>
</feature>
<dbReference type="KEGG" id="knv:Pan216_52750"/>
<proteinExistence type="inferred from homology"/>
<feature type="transmembrane region" description="Helical" evidence="9">
    <location>
        <begin position="200"/>
        <end position="223"/>
    </location>
</feature>
<dbReference type="InterPro" id="IPR018584">
    <property type="entry name" value="GT87"/>
</dbReference>
<keyword evidence="5 9" id="KW-1133">Transmembrane helix</keyword>
<keyword evidence="11" id="KW-1185">Reference proteome</keyword>
<feature type="compositionally biased region" description="Polar residues" evidence="8">
    <location>
        <begin position="476"/>
        <end position="489"/>
    </location>
</feature>
<keyword evidence="2" id="KW-1003">Cell membrane</keyword>
<name>A0A518BBL9_9BACT</name>
<evidence type="ECO:0000256" key="3">
    <source>
        <dbReference type="ARBA" id="ARBA00022679"/>
    </source>
</evidence>
<dbReference type="Pfam" id="PF09594">
    <property type="entry name" value="GT87"/>
    <property type="match status" value="1"/>
</dbReference>
<sequence>MVGLARRSTMRASLTGRFRLPAPLMTAFIVFFLVVGTYYVVVKGTRRSAINRWKPMVAELLAGEDIYRKFAFPTPPIMALVLVPFTSLAGAWTMGAWYLLRALLAIAALILLLRMVQPIYPRWSLSAQLGLFLLISRPIMGDLLHGNVNLWILFLVVAGFAAFRQGWDWTAGGAISLAAACKLTPVLLVPYFAVKRQFRLVAIACVGLVAWTFLVPGMALGMVRNAELVRHWAEAMVVPYVVRGEVTTEQINQSVPALIHRFTTAKPAIFPDDGRPPITLNLVALSGTTVTLVTKGVSLTIFLALLWACRTRWPERRHVGYLHEFGLVLIATLWLSERTWKHHYVLLVPSFVFLVATVARLLAEGDRRRGVFLASGLGFAGMAMASTSNDLAKPLFGEDGPKVMQAYGAYLWASLAVAACHLNCIVRLRDRKINPPEGSSFERITTCPVDTDLPADRLVGRFPGCGLSNRSCQTRANTRQASVETGWNSRKSERS</sequence>
<evidence type="ECO:0000313" key="11">
    <source>
        <dbReference type="Proteomes" id="UP000317093"/>
    </source>
</evidence>
<feature type="transmembrane region" description="Helical" evidence="9">
    <location>
        <begin position="70"/>
        <end position="92"/>
    </location>
</feature>
<evidence type="ECO:0000256" key="4">
    <source>
        <dbReference type="ARBA" id="ARBA00022692"/>
    </source>
</evidence>
<dbReference type="EMBL" id="CP036279">
    <property type="protein sequence ID" value="QDU64385.1"/>
    <property type="molecule type" value="Genomic_DNA"/>
</dbReference>
<dbReference type="Proteomes" id="UP000317093">
    <property type="component" value="Chromosome"/>
</dbReference>
<feature type="transmembrane region" description="Helical" evidence="9">
    <location>
        <begin position="143"/>
        <end position="163"/>
    </location>
</feature>
<evidence type="ECO:0000256" key="6">
    <source>
        <dbReference type="ARBA" id="ARBA00023136"/>
    </source>
</evidence>
<feature type="transmembrane region" description="Helical" evidence="9">
    <location>
        <begin position="342"/>
        <end position="363"/>
    </location>
</feature>
<evidence type="ECO:0000256" key="7">
    <source>
        <dbReference type="ARBA" id="ARBA00024033"/>
    </source>
</evidence>
<evidence type="ECO:0000256" key="2">
    <source>
        <dbReference type="ARBA" id="ARBA00022475"/>
    </source>
</evidence>
<gene>
    <name evidence="10" type="ORF">Pan216_52750</name>
</gene>
<dbReference type="GO" id="GO:0016758">
    <property type="term" value="F:hexosyltransferase activity"/>
    <property type="evidence" value="ECO:0007669"/>
    <property type="project" value="InterPro"/>
</dbReference>
<feature type="transmembrane region" description="Helical" evidence="9">
    <location>
        <begin position="20"/>
        <end position="42"/>
    </location>
</feature>
<evidence type="ECO:0000256" key="1">
    <source>
        <dbReference type="ARBA" id="ARBA00004651"/>
    </source>
</evidence>
<comment type="subcellular location">
    <subcellularLocation>
        <location evidence="1">Cell membrane</location>
        <topology evidence="1">Multi-pass membrane protein</topology>
    </subcellularLocation>
</comment>
<feature type="transmembrane region" description="Helical" evidence="9">
    <location>
        <begin position="282"/>
        <end position="307"/>
    </location>
</feature>
<keyword evidence="6 9" id="KW-0472">Membrane</keyword>
<evidence type="ECO:0000256" key="8">
    <source>
        <dbReference type="SAM" id="MobiDB-lite"/>
    </source>
</evidence>
<keyword evidence="4 9" id="KW-0812">Transmembrane</keyword>
<organism evidence="10 11">
    <name type="scientific">Kolteria novifilia</name>
    <dbReference type="NCBI Taxonomy" id="2527975"/>
    <lineage>
        <taxon>Bacteria</taxon>
        <taxon>Pseudomonadati</taxon>
        <taxon>Planctomycetota</taxon>
        <taxon>Planctomycetia</taxon>
        <taxon>Kolteriales</taxon>
        <taxon>Kolteriaceae</taxon>
        <taxon>Kolteria</taxon>
    </lineage>
</organism>
<comment type="similarity">
    <text evidence="7">Belongs to the glycosyltransferase 87 family.</text>
</comment>
<feature type="transmembrane region" description="Helical" evidence="9">
    <location>
        <begin position="407"/>
        <end position="426"/>
    </location>
</feature>
<evidence type="ECO:0008006" key="12">
    <source>
        <dbReference type="Google" id="ProtNLM"/>
    </source>
</evidence>
<reference evidence="10 11" key="1">
    <citation type="submission" date="2019-02" db="EMBL/GenBank/DDBJ databases">
        <title>Deep-cultivation of Planctomycetes and their phenomic and genomic characterization uncovers novel biology.</title>
        <authorList>
            <person name="Wiegand S."/>
            <person name="Jogler M."/>
            <person name="Boedeker C."/>
            <person name="Pinto D."/>
            <person name="Vollmers J."/>
            <person name="Rivas-Marin E."/>
            <person name="Kohn T."/>
            <person name="Peeters S.H."/>
            <person name="Heuer A."/>
            <person name="Rast P."/>
            <person name="Oberbeckmann S."/>
            <person name="Bunk B."/>
            <person name="Jeske O."/>
            <person name="Meyerdierks A."/>
            <person name="Storesund J.E."/>
            <person name="Kallscheuer N."/>
            <person name="Luecker S."/>
            <person name="Lage O.M."/>
            <person name="Pohl T."/>
            <person name="Merkel B.J."/>
            <person name="Hornburger P."/>
            <person name="Mueller R.-W."/>
            <person name="Bruemmer F."/>
            <person name="Labrenz M."/>
            <person name="Spormann A.M."/>
            <person name="Op den Camp H."/>
            <person name="Overmann J."/>
            <person name="Amann R."/>
            <person name="Jetten M.S.M."/>
            <person name="Mascher T."/>
            <person name="Medema M.H."/>
            <person name="Devos D.P."/>
            <person name="Kaster A.-K."/>
            <person name="Ovreas L."/>
            <person name="Rohde M."/>
            <person name="Galperin M.Y."/>
            <person name="Jogler C."/>
        </authorList>
    </citation>
    <scope>NUCLEOTIDE SEQUENCE [LARGE SCALE GENOMIC DNA]</scope>
    <source>
        <strain evidence="10 11">Pan216</strain>
    </source>
</reference>
<evidence type="ECO:0000256" key="5">
    <source>
        <dbReference type="ARBA" id="ARBA00022989"/>
    </source>
</evidence>
<accession>A0A518BBL9</accession>